<dbReference type="AlphaFoldDB" id="A0A6V7H7W4"/>
<name>A0A6V7H7W4_9HYME</name>
<dbReference type="Proteomes" id="UP000752696">
    <property type="component" value="Unassembled WGS sequence"/>
</dbReference>
<dbReference type="OrthoDB" id="44015at2759"/>
<dbReference type="InterPro" id="IPR008942">
    <property type="entry name" value="ENTH_VHS"/>
</dbReference>
<reference evidence="1" key="1">
    <citation type="submission" date="2020-07" db="EMBL/GenBank/DDBJ databases">
        <authorList>
            <person name="Nazaruddin N."/>
        </authorList>
    </citation>
    <scope>NUCLEOTIDE SEQUENCE</scope>
</reference>
<proteinExistence type="predicted"/>
<dbReference type="Gene3D" id="1.25.40.90">
    <property type="match status" value="1"/>
</dbReference>
<organism evidence="1 2">
    <name type="scientific">Heterotrigona itama</name>
    <dbReference type="NCBI Taxonomy" id="395501"/>
    <lineage>
        <taxon>Eukaryota</taxon>
        <taxon>Metazoa</taxon>
        <taxon>Ecdysozoa</taxon>
        <taxon>Arthropoda</taxon>
        <taxon>Hexapoda</taxon>
        <taxon>Insecta</taxon>
        <taxon>Pterygota</taxon>
        <taxon>Neoptera</taxon>
        <taxon>Endopterygota</taxon>
        <taxon>Hymenoptera</taxon>
        <taxon>Apocrita</taxon>
        <taxon>Aculeata</taxon>
        <taxon>Apoidea</taxon>
        <taxon>Anthophila</taxon>
        <taxon>Apidae</taxon>
        <taxon>Heterotrigona</taxon>
    </lineage>
</organism>
<dbReference type="EMBL" id="CAJDYZ010008802">
    <property type="protein sequence ID" value="CAD1475830.1"/>
    <property type="molecule type" value="Genomic_DNA"/>
</dbReference>
<accession>A0A6V7H7W4</accession>
<protein>
    <submittedName>
        <fullName evidence="1">Uncharacterized protein</fullName>
    </submittedName>
</protein>
<keyword evidence="2" id="KW-1185">Reference proteome</keyword>
<feature type="non-terminal residue" evidence="1">
    <location>
        <position position="1"/>
    </location>
</feature>
<comment type="caution">
    <text evidence="1">The sequence shown here is derived from an EMBL/GenBank/DDBJ whole genome shotgun (WGS) entry which is preliminary data.</text>
</comment>
<gene>
    <name evidence="1" type="ORF">MHI_LOCUS596672</name>
</gene>
<evidence type="ECO:0000313" key="1">
    <source>
        <dbReference type="EMBL" id="CAD1475830.1"/>
    </source>
</evidence>
<evidence type="ECO:0000313" key="2">
    <source>
        <dbReference type="Proteomes" id="UP000752696"/>
    </source>
</evidence>
<sequence length="142" mass="15972">MAGQTINDRLLAARHSIAGQGLAKAVCKATTEEMIGPKKKHLECKFNRFDTSKIFSIGNSDYRVVGSTSGSSWRKYCYILCDNKYFMFEISIFMDGLLTHERGILNEHAFRLQNVSSVPHFAENSNESTVHVRKPTYLGSCT</sequence>